<protein>
    <submittedName>
        <fullName evidence="1">Uncharacterized protein</fullName>
    </submittedName>
</protein>
<keyword evidence="2" id="KW-1185">Reference proteome</keyword>
<gene>
    <name evidence="1" type="ORF">PAI11_16690</name>
</gene>
<dbReference type="RefSeq" id="WP_007573212.1">
    <property type="nucleotide sequence ID" value="NZ_AGUD01000102.1"/>
</dbReference>
<reference evidence="1 2" key="1">
    <citation type="journal article" date="2013" name="Biodegradation">
        <title>Quantitative proteomic analysis of ibuprofen-degrading Patulibacter sp. strain I11.</title>
        <authorList>
            <person name="Almeida B."/>
            <person name="Kjeldal H."/>
            <person name="Lolas I."/>
            <person name="Knudsen A.D."/>
            <person name="Carvalho G."/>
            <person name="Nielsen K.L."/>
            <person name="Barreto Crespo M.T."/>
            <person name="Stensballe A."/>
            <person name="Nielsen J.L."/>
        </authorList>
    </citation>
    <scope>NUCLEOTIDE SEQUENCE [LARGE SCALE GENOMIC DNA]</scope>
    <source>
        <strain evidence="1 2">I11</strain>
    </source>
</reference>
<accession>H0E4D9</accession>
<name>H0E4D9_9ACTN</name>
<evidence type="ECO:0000313" key="2">
    <source>
        <dbReference type="Proteomes" id="UP000005143"/>
    </source>
</evidence>
<dbReference type="AlphaFoldDB" id="H0E4D9"/>
<dbReference type="EMBL" id="AGUD01000102">
    <property type="protein sequence ID" value="EHN11463.1"/>
    <property type="molecule type" value="Genomic_DNA"/>
</dbReference>
<organism evidence="1 2">
    <name type="scientific">Patulibacter medicamentivorans</name>
    <dbReference type="NCBI Taxonomy" id="1097667"/>
    <lineage>
        <taxon>Bacteria</taxon>
        <taxon>Bacillati</taxon>
        <taxon>Actinomycetota</taxon>
        <taxon>Thermoleophilia</taxon>
        <taxon>Solirubrobacterales</taxon>
        <taxon>Patulibacteraceae</taxon>
        <taxon>Patulibacter</taxon>
    </lineage>
</organism>
<comment type="caution">
    <text evidence="1">The sequence shown here is derived from an EMBL/GenBank/DDBJ whole genome shotgun (WGS) entry which is preliminary data.</text>
</comment>
<proteinExistence type="predicted"/>
<sequence>MGSAVTTKKKCCKSRPRCKKCPVVWKRLEAEDLAERLGKREYRPLGPVPKKVLKDVRR</sequence>
<dbReference type="Proteomes" id="UP000005143">
    <property type="component" value="Unassembled WGS sequence"/>
</dbReference>
<evidence type="ECO:0000313" key="1">
    <source>
        <dbReference type="EMBL" id="EHN11463.1"/>
    </source>
</evidence>